<protein>
    <recommendedName>
        <fullName evidence="3">Beclin 1-associated autophagy-related key regulator</fullName>
    </recommendedName>
</protein>
<evidence type="ECO:0000256" key="1">
    <source>
        <dbReference type="ARBA" id="ARBA00023054"/>
    </source>
</evidence>
<dbReference type="GO" id="GO:0043495">
    <property type="term" value="F:protein-membrane adaptor activity"/>
    <property type="evidence" value="ECO:0007669"/>
    <property type="project" value="TreeGrafter"/>
</dbReference>
<reference evidence="2" key="1">
    <citation type="submission" date="2015-12" db="EMBL/GenBank/DDBJ databases">
        <title>De novo transcriptome assembly of four potential Pierce s Disease insect vectors from Arizona vineyards.</title>
        <authorList>
            <person name="Tassone E.E."/>
        </authorList>
    </citation>
    <scope>NUCLEOTIDE SEQUENCE</scope>
</reference>
<dbReference type="GO" id="GO:0097629">
    <property type="term" value="C:extrinsic component of omegasome membrane"/>
    <property type="evidence" value="ECO:0007669"/>
    <property type="project" value="TreeGrafter"/>
</dbReference>
<evidence type="ECO:0008006" key="3">
    <source>
        <dbReference type="Google" id="ProtNLM"/>
    </source>
</evidence>
<organism evidence="2">
    <name type="scientific">Clastoptera arizonana</name>
    <name type="common">Arizona spittle bug</name>
    <dbReference type="NCBI Taxonomy" id="38151"/>
    <lineage>
        <taxon>Eukaryota</taxon>
        <taxon>Metazoa</taxon>
        <taxon>Ecdysozoa</taxon>
        <taxon>Arthropoda</taxon>
        <taxon>Hexapoda</taxon>
        <taxon>Insecta</taxon>
        <taxon>Pterygota</taxon>
        <taxon>Neoptera</taxon>
        <taxon>Paraneoptera</taxon>
        <taxon>Hemiptera</taxon>
        <taxon>Auchenorrhyncha</taxon>
        <taxon>Cercopoidea</taxon>
        <taxon>Clastopteridae</taxon>
        <taxon>Clastoptera</taxon>
    </lineage>
</organism>
<dbReference type="GO" id="GO:0016240">
    <property type="term" value="P:autophagosome membrane docking"/>
    <property type="evidence" value="ECO:0007669"/>
    <property type="project" value="TreeGrafter"/>
</dbReference>
<dbReference type="PANTHER" id="PTHR13664:SF0">
    <property type="entry name" value="BECLIN 1-ASSOCIATED AUTOPHAGY-RELATED KEY REGULATOR"/>
    <property type="match status" value="1"/>
</dbReference>
<evidence type="ECO:0000313" key="2">
    <source>
        <dbReference type="EMBL" id="JAS09938.1"/>
    </source>
</evidence>
<dbReference type="GO" id="GO:0009267">
    <property type="term" value="P:cellular response to starvation"/>
    <property type="evidence" value="ECO:0007669"/>
    <property type="project" value="TreeGrafter"/>
</dbReference>
<dbReference type="AlphaFoldDB" id="A0A1B6C8V8"/>
<accession>A0A1B6C8V8</accession>
<dbReference type="InterPro" id="IPR018791">
    <property type="entry name" value="UV_resistance/autophagy_Atg14"/>
</dbReference>
<dbReference type="GO" id="GO:0005776">
    <property type="term" value="C:autophagosome"/>
    <property type="evidence" value="ECO:0007669"/>
    <property type="project" value="TreeGrafter"/>
</dbReference>
<dbReference type="GO" id="GO:0035032">
    <property type="term" value="C:phosphatidylinositol 3-kinase complex, class III"/>
    <property type="evidence" value="ECO:0007669"/>
    <property type="project" value="TreeGrafter"/>
</dbReference>
<gene>
    <name evidence="2" type="ORF">g.23226</name>
</gene>
<dbReference type="GO" id="GO:0000045">
    <property type="term" value="P:autophagosome assembly"/>
    <property type="evidence" value="ECO:0007669"/>
    <property type="project" value="TreeGrafter"/>
</dbReference>
<sequence>IVGQLLIDNQKIKSTTLPVYRDKVYRLKNFAATTHQEVISRRIQLMNSQNEIKKTSKIRIKELFKYIFPISVMQPSRSFEDCDTVGALNEAATMAYLKGRWVTTDTSSELHHCIVAPTLPGSGDYSSYCDWVVANKDGIPLTNIDSLEKNQAHNIKAALTYTAQLVNIIAFYLDVRLPHKLCYSEFCSNFLSVSKFSKKVSSLNLNILHLCLTQKIPPELLHSAQTLQNLLHLVECYDLGRQGPLEVDVSVAKSLEDQLISRLEDSNDESGSEEDSDHLPNEWEAVPHIQCHEMFSGQVSSHTSVGGNLTNQGQSVSIAGGLVNSAAASIASIWRGWTGQR</sequence>
<dbReference type="GO" id="GO:0000423">
    <property type="term" value="P:mitophagy"/>
    <property type="evidence" value="ECO:0007669"/>
    <property type="project" value="TreeGrafter"/>
</dbReference>
<dbReference type="EMBL" id="GEDC01027360">
    <property type="protein sequence ID" value="JAS09938.1"/>
    <property type="molecule type" value="Transcribed_RNA"/>
</dbReference>
<name>A0A1B6C8V8_9HEMI</name>
<keyword evidence="1" id="KW-0175">Coiled coil</keyword>
<proteinExistence type="predicted"/>
<dbReference type="Pfam" id="PF10186">
    <property type="entry name" value="ATG14"/>
    <property type="match status" value="1"/>
</dbReference>
<dbReference type="PANTHER" id="PTHR13664">
    <property type="entry name" value="BECLIN 1-ASSOCIATED AUTOPHAGY-RELATED KEY REGULATOR"/>
    <property type="match status" value="1"/>
</dbReference>
<dbReference type="GO" id="GO:0035014">
    <property type="term" value="F:phosphatidylinositol 3-kinase regulator activity"/>
    <property type="evidence" value="ECO:0007669"/>
    <property type="project" value="TreeGrafter"/>
</dbReference>
<feature type="non-terminal residue" evidence="2">
    <location>
        <position position="1"/>
    </location>
</feature>
<dbReference type="GO" id="GO:0097632">
    <property type="term" value="C:extrinsic component of phagophore assembly site membrane"/>
    <property type="evidence" value="ECO:0007669"/>
    <property type="project" value="TreeGrafter"/>
</dbReference>